<accession>A0A3B0UV59</accession>
<dbReference type="SUPFAM" id="SSF47188">
    <property type="entry name" value="Hemerythrin-like"/>
    <property type="match status" value="1"/>
</dbReference>
<evidence type="ECO:0000313" key="5">
    <source>
        <dbReference type="EMBL" id="VAW34968.1"/>
    </source>
</evidence>
<dbReference type="InterPro" id="IPR012827">
    <property type="entry name" value="Hemerythrin_metal-bd"/>
</dbReference>
<dbReference type="InterPro" id="IPR012312">
    <property type="entry name" value="Hemerythrin-like"/>
</dbReference>
<evidence type="ECO:0000259" key="4">
    <source>
        <dbReference type="Pfam" id="PF01814"/>
    </source>
</evidence>
<organism evidence="5">
    <name type="scientific">hydrothermal vent metagenome</name>
    <dbReference type="NCBI Taxonomy" id="652676"/>
    <lineage>
        <taxon>unclassified sequences</taxon>
        <taxon>metagenomes</taxon>
        <taxon>ecological metagenomes</taxon>
    </lineage>
</organism>
<keyword evidence="3" id="KW-0408">Iron</keyword>
<dbReference type="CDD" id="cd12107">
    <property type="entry name" value="Hemerythrin"/>
    <property type="match status" value="1"/>
</dbReference>
<reference evidence="5" key="1">
    <citation type="submission" date="2018-06" db="EMBL/GenBank/DDBJ databases">
        <authorList>
            <person name="Zhirakovskaya E."/>
        </authorList>
    </citation>
    <scope>NUCLEOTIDE SEQUENCE</scope>
</reference>
<evidence type="ECO:0000256" key="2">
    <source>
        <dbReference type="ARBA" id="ARBA00022723"/>
    </source>
</evidence>
<dbReference type="PANTHER" id="PTHR37164">
    <property type="entry name" value="BACTERIOHEMERYTHRIN"/>
    <property type="match status" value="1"/>
</dbReference>
<dbReference type="NCBIfam" id="NF033749">
    <property type="entry name" value="bact_hemeryth"/>
    <property type="match status" value="1"/>
</dbReference>
<dbReference type="InterPro" id="IPR050669">
    <property type="entry name" value="Hemerythrin"/>
</dbReference>
<dbReference type="EMBL" id="UOEZ01000015">
    <property type="protein sequence ID" value="VAW34968.1"/>
    <property type="molecule type" value="Genomic_DNA"/>
</dbReference>
<keyword evidence="2" id="KW-0479">Metal-binding</keyword>
<name>A0A3B0UV59_9ZZZZ</name>
<dbReference type="AlphaFoldDB" id="A0A3B0UV59"/>
<sequence>MALIKWSEERHMLGIGEVDSQHRRLIDVVNGLQAALSEGQAKEVVCNFLSVMEEYSRNHFSYEEELMLSLGYHGYSAKKREHESFLRQLETLSREYRLGNMTVSMNTLNFLKDWLDHHIVNEDREYSPYTQHHGKGVA</sequence>
<feature type="domain" description="Hemerythrin-like" evidence="4">
    <location>
        <begin position="14"/>
        <end position="129"/>
    </location>
</feature>
<evidence type="ECO:0000256" key="3">
    <source>
        <dbReference type="ARBA" id="ARBA00023004"/>
    </source>
</evidence>
<evidence type="ECO:0000256" key="1">
    <source>
        <dbReference type="ARBA" id="ARBA00010587"/>
    </source>
</evidence>
<dbReference type="NCBIfam" id="TIGR02481">
    <property type="entry name" value="hemeryth_dom"/>
    <property type="match status" value="1"/>
</dbReference>
<dbReference type="Gene3D" id="1.20.120.50">
    <property type="entry name" value="Hemerythrin-like"/>
    <property type="match status" value="1"/>
</dbReference>
<proteinExistence type="inferred from homology"/>
<dbReference type="PANTHER" id="PTHR37164:SF1">
    <property type="entry name" value="BACTERIOHEMERYTHRIN"/>
    <property type="match status" value="1"/>
</dbReference>
<gene>
    <name evidence="5" type="ORF">MNBD_DELTA02-207</name>
</gene>
<dbReference type="InterPro" id="IPR035938">
    <property type="entry name" value="Hemerythrin-like_sf"/>
</dbReference>
<dbReference type="GO" id="GO:0046872">
    <property type="term" value="F:metal ion binding"/>
    <property type="evidence" value="ECO:0007669"/>
    <property type="project" value="UniProtKB-KW"/>
</dbReference>
<protein>
    <recommendedName>
        <fullName evidence="4">Hemerythrin-like domain-containing protein</fullName>
    </recommendedName>
</protein>
<comment type="similarity">
    <text evidence="1">Belongs to the hemerythrin family.</text>
</comment>
<dbReference type="Pfam" id="PF01814">
    <property type="entry name" value="Hemerythrin"/>
    <property type="match status" value="1"/>
</dbReference>